<name>A0A2K5N603_CERAT</name>
<dbReference type="Ensembl" id="ENSCATT00000057132.1">
    <property type="protein sequence ID" value="ENSCATP00000032861.1"/>
    <property type="gene ID" value="ENSCATG00000039440.1"/>
</dbReference>
<dbReference type="Proteomes" id="UP000233060">
    <property type="component" value="Unassembled WGS sequence"/>
</dbReference>
<feature type="compositionally biased region" description="Basic and acidic residues" evidence="2">
    <location>
        <begin position="1038"/>
        <end position="1054"/>
    </location>
</feature>
<dbReference type="OrthoDB" id="416454at2759"/>
<feature type="coiled-coil region" evidence="1">
    <location>
        <begin position="558"/>
        <end position="662"/>
    </location>
</feature>
<dbReference type="RefSeq" id="XP_011902735.1">
    <property type="nucleotide sequence ID" value="XM_012047345.1"/>
</dbReference>
<dbReference type="Bgee" id="ENSCATG00000039440">
    <property type="expression patterns" value="Expressed in bone marrow and 9 other cell types or tissues"/>
</dbReference>
<dbReference type="GeneTree" id="ENSGT00390000005285"/>
<keyword evidence="1" id="KW-0175">Coiled coil</keyword>
<dbReference type="PANTHER" id="PTHR35352">
    <property type="entry name" value="COILED-COIL DOMAIN-CONTAINING PROTEIN 150"/>
    <property type="match status" value="1"/>
</dbReference>
<dbReference type="InterPro" id="IPR038807">
    <property type="entry name" value="CCDC150"/>
</dbReference>
<dbReference type="AlphaFoldDB" id="A0A2K5N603"/>
<dbReference type="KEGG" id="caty:105579983"/>
<proteinExistence type="predicted"/>
<feature type="coiled-coil region" evidence="1">
    <location>
        <begin position="400"/>
        <end position="533"/>
    </location>
</feature>
<evidence type="ECO:0000313" key="4">
    <source>
        <dbReference type="Proteomes" id="UP000233060"/>
    </source>
</evidence>
<feature type="coiled-coil region" evidence="1">
    <location>
        <begin position="698"/>
        <end position="919"/>
    </location>
</feature>
<evidence type="ECO:0000256" key="2">
    <source>
        <dbReference type="SAM" id="MobiDB-lite"/>
    </source>
</evidence>
<sequence length="1084" mass="126619">MDCRVHMETTVSRPVLSPTHINATASETFTVLQQRMRIVEEQTSSLRDDLIMLDFGEKRGYLEAPNCLEDLDSQKVISPIQNEAICAGKTDILWKNCEFLVNRMCRLESLIQSLKMNIFRLQTEKDLNPQKTAFLKDRLNTVQEEHSKDLKLLHLEVMNLRQQLRAVKEEEDKAQDEVQRLTATLEIASQTKKNAAIVEEELKTTKRKMNLKIQELRRQLAQEKYLRESLEKSASAMLLKIQEMGSAVEVERKQVHILQQNCIALHDSIQSTQELLAQEQQKKEELETATSQLKSDLTSRDDLISKLVEENKNLQISFNKEHEENAYLRSKITSLHEASEKAQVLNDQLTKKCSELSCMLQTVTMEKARIIADHQAILQVEQKMMTQTFQEQNLLLDAAHASITNELQTVQNEKTQLQAHLDHLILEHNQCIQKAQDAEKRTAVQKELLESTIARLRGELEASVQEKKSLLEEKERFQREVNKTEKEIAQERCNLEKELAKNKVDINTLTHNLQTLEEENKHLADQMASLELQQVTSDYHGLAQQKVEKILGKITESKNKLAYEKGKLQIKVKQLEEQVQSFTDTSLQNDHLRKMNKSLQTKYAQVKSILERSKEELSRTVKCRNAALKESQKLKEDLEAVEDRENKKVGNFQRQLAEAKEDNCKVTIMLENVLASHSKMQGALEKVQIELGRRDSEIAGLKKERDLNQQRVQKLEAEVDQWQARMLVMEDQHNSEIESLQKALDVAREDNRKLAVSLEQALQTNNHLQTKLDHIQEQLESKELERQNLETFKDQMTEESKVEAELHAERIEALRKQFQTERETAKKVAQREVAELKKALDEANFRSVEVSRTNRELRQKLAELEKILESNKEKIKNQKTQIKLHLSAKANNAQNIERMKQIEKELKQMELIKDQYQKKNYEQSLSIQRFVCEMTNLQKEMQMLAKSQYDASVRNKQQELCLEAERKIRQELENRCQELEETIRHLKKCKEATENKLKEASVESEQITANLEEAHRWFKHRFDGLQLELTKNRLQRPSGEDRWQEKDQDVKHDVMSNQSVLHRWEKKQNLRPMPKKYHSEVQRK</sequence>
<feature type="region of interest" description="Disordered" evidence="2">
    <location>
        <begin position="1036"/>
        <end position="1084"/>
    </location>
</feature>
<feature type="coiled-coil region" evidence="1">
    <location>
        <begin position="150"/>
        <end position="233"/>
    </location>
</feature>
<feature type="coiled-coil region" evidence="1">
    <location>
        <begin position="269"/>
        <end position="296"/>
    </location>
</feature>
<reference evidence="3" key="2">
    <citation type="submission" date="2025-09" db="UniProtKB">
        <authorList>
            <consortium name="Ensembl"/>
        </authorList>
    </citation>
    <scope>IDENTIFICATION</scope>
</reference>
<feature type="coiled-coil region" evidence="1">
    <location>
        <begin position="954"/>
        <end position="1010"/>
    </location>
</feature>
<accession>A0A2K5N603</accession>
<protein>
    <submittedName>
        <fullName evidence="3">Coiled-coil domain containing 150</fullName>
    </submittedName>
</protein>
<gene>
    <name evidence="3" type="primary">CCDC150</name>
</gene>
<dbReference type="CTD" id="284992"/>
<evidence type="ECO:0000313" key="3">
    <source>
        <dbReference type="Ensembl" id="ENSCATP00000032861.1"/>
    </source>
</evidence>
<organism evidence="3 4">
    <name type="scientific">Cercocebus atys</name>
    <name type="common">Sooty mangabey</name>
    <name type="synonym">Cercocebus torquatus atys</name>
    <dbReference type="NCBI Taxonomy" id="9531"/>
    <lineage>
        <taxon>Eukaryota</taxon>
        <taxon>Metazoa</taxon>
        <taxon>Chordata</taxon>
        <taxon>Craniata</taxon>
        <taxon>Vertebrata</taxon>
        <taxon>Euteleostomi</taxon>
        <taxon>Mammalia</taxon>
        <taxon>Eutheria</taxon>
        <taxon>Euarchontoglires</taxon>
        <taxon>Primates</taxon>
        <taxon>Haplorrhini</taxon>
        <taxon>Catarrhini</taxon>
        <taxon>Cercopithecidae</taxon>
        <taxon>Cercopithecinae</taxon>
        <taxon>Cercocebus</taxon>
    </lineage>
</organism>
<reference evidence="3" key="1">
    <citation type="submission" date="2025-08" db="UniProtKB">
        <authorList>
            <consortium name="Ensembl"/>
        </authorList>
    </citation>
    <scope>IDENTIFICATION</scope>
</reference>
<dbReference type="GeneID" id="105579983"/>
<keyword evidence="4" id="KW-1185">Reference proteome</keyword>
<dbReference type="PANTHER" id="PTHR35352:SF1">
    <property type="entry name" value="COILED-COIL DOMAIN-CONTAINING PROTEIN 150"/>
    <property type="match status" value="1"/>
</dbReference>
<evidence type="ECO:0000256" key="1">
    <source>
        <dbReference type="SAM" id="Coils"/>
    </source>
</evidence>